<evidence type="ECO:0000256" key="1">
    <source>
        <dbReference type="SAM" id="SignalP"/>
    </source>
</evidence>
<keyword evidence="1" id="KW-0732">Signal</keyword>
<dbReference type="OrthoDB" id="8526817at2"/>
<accession>A0A2S7ENK0</accession>
<dbReference type="Proteomes" id="UP000239939">
    <property type="component" value="Unassembled WGS sequence"/>
</dbReference>
<proteinExistence type="predicted"/>
<comment type="caution">
    <text evidence="2">The sequence shown here is derived from an EMBL/GenBank/DDBJ whole genome shotgun (WGS) entry which is preliminary data.</text>
</comment>
<organism evidence="2 3">
    <name type="scientific">Xanthomonas populi</name>
    <dbReference type="NCBI Taxonomy" id="53414"/>
    <lineage>
        <taxon>Bacteria</taxon>
        <taxon>Pseudomonadati</taxon>
        <taxon>Pseudomonadota</taxon>
        <taxon>Gammaproteobacteria</taxon>
        <taxon>Lysobacterales</taxon>
        <taxon>Lysobacteraceae</taxon>
        <taxon>Xanthomonas</taxon>
    </lineage>
</organism>
<evidence type="ECO:0000313" key="3">
    <source>
        <dbReference type="Proteomes" id="UP000239939"/>
    </source>
</evidence>
<feature type="chain" id="PRO_5015677760" evidence="1">
    <location>
        <begin position="23"/>
        <end position="148"/>
    </location>
</feature>
<reference evidence="3" key="1">
    <citation type="submission" date="2016-08" db="EMBL/GenBank/DDBJ databases">
        <authorList>
            <person name="Merda D."/>
            <person name="Briand M."/>
            <person name="Taghouti G."/>
            <person name="Carrere S."/>
            <person name="Gouzy J."/>
            <person name="Portier P."/>
            <person name="Jacques M.-A."/>
            <person name="Fischer-Le Saux M."/>
        </authorList>
    </citation>
    <scope>NUCLEOTIDE SEQUENCE [LARGE SCALE GENOMIC DNA]</scope>
    <source>
        <strain evidence="3">CFBP1817</strain>
    </source>
</reference>
<dbReference type="RefSeq" id="WP_128417230.1">
    <property type="nucleotide sequence ID" value="NZ_MDEJ01000062.1"/>
</dbReference>
<dbReference type="AlphaFoldDB" id="A0A2S7ENK0"/>
<dbReference type="EMBL" id="MDEJ01000062">
    <property type="protein sequence ID" value="PPU93053.1"/>
    <property type="molecule type" value="Genomic_DNA"/>
</dbReference>
<gene>
    <name evidence="2" type="ORF">XpopCFBP1817_11375</name>
</gene>
<evidence type="ECO:0000313" key="2">
    <source>
        <dbReference type="EMBL" id="PPU93053.1"/>
    </source>
</evidence>
<feature type="signal peptide" evidence="1">
    <location>
        <begin position="1"/>
        <end position="22"/>
    </location>
</feature>
<name>A0A2S7ENK0_9XANT</name>
<protein>
    <submittedName>
        <fullName evidence="2">Uncharacterized protein</fullName>
    </submittedName>
</protein>
<sequence>MKILPSILLLWALATAAYVLDAAQWQAVAPALQAAIECRAKPDMRTTGWEALPRDRFGGILPIKPPCPFSVFGLPVTEVSVSIDPQGIEGDSYTAKLASTAQAINAAAKLDAEGRREAGIGTLELDDMGQLTCVVPGGYGESDFQPEN</sequence>
<keyword evidence="3" id="KW-1185">Reference proteome</keyword>